<dbReference type="InterPro" id="IPR016167">
    <property type="entry name" value="FAD-bd_PCMH_sub1"/>
</dbReference>
<dbReference type="GO" id="GO:0071949">
    <property type="term" value="F:FAD binding"/>
    <property type="evidence" value="ECO:0007669"/>
    <property type="project" value="InterPro"/>
</dbReference>
<evidence type="ECO:0000259" key="2">
    <source>
        <dbReference type="PROSITE" id="PS51387"/>
    </source>
</evidence>
<dbReference type="PROSITE" id="PS51387">
    <property type="entry name" value="FAD_PCMH"/>
    <property type="match status" value="1"/>
</dbReference>
<accession>A0A5C4X2H2</accession>
<dbReference type="Gene3D" id="3.30.390.50">
    <property type="entry name" value="CO dehydrogenase flavoprotein, C-terminal domain"/>
    <property type="match status" value="1"/>
</dbReference>
<evidence type="ECO:0000313" key="4">
    <source>
        <dbReference type="Proteomes" id="UP000314223"/>
    </source>
</evidence>
<gene>
    <name evidence="3" type="ORF">FHQ09_08025</name>
</gene>
<dbReference type="InterPro" id="IPR005107">
    <property type="entry name" value="CO_DH_flav_C"/>
</dbReference>
<protein>
    <submittedName>
        <fullName evidence="3">Xanthine dehydrogenase family protein subunit M</fullName>
    </submittedName>
</protein>
<comment type="caution">
    <text evidence="3">The sequence shown here is derived from an EMBL/GenBank/DDBJ whole genome shotgun (WGS) entry which is preliminary data.</text>
</comment>
<feature type="domain" description="FAD-binding PCMH-type" evidence="2">
    <location>
        <begin position="1"/>
        <end position="222"/>
    </location>
</feature>
<dbReference type="Proteomes" id="UP000314223">
    <property type="component" value="Unassembled WGS sequence"/>
</dbReference>
<dbReference type="SUPFAM" id="SSF55447">
    <property type="entry name" value="CO dehydrogenase flavoprotein C-terminal domain-like"/>
    <property type="match status" value="1"/>
</dbReference>
<reference evidence="3 4" key="1">
    <citation type="submission" date="2019-06" db="EMBL/GenBank/DDBJ databases">
        <authorList>
            <person name="Mardanova A.M."/>
            <person name="Pudova D.S."/>
            <person name="Shagimardanova E.I."/>
            <person name="Gogoleva N.E."/>
            <person name="Lutfullin M.T."/>
            <person name="Hadieva G.F."/>
            <person name="Sharipova M.R."/>
        </authorList>
    </citation>
    <scope>NUCLEOTIDE SEQUENCE [LARGE SCALE GENOMIC DNA]</scope>
    <source>
        <strain evidence="3 4">MG-1</strain>
    </source>
</reference>
<organism evidence="3 4">
    <name type="scientific">Brevibacterium sediminis</name>
    <dbReference type="NCBI Taxonomy" id="1857024"/>
    <lineage>
        <taxon>Bacteria</taxon>
        <taxon>Bacillati</taxon>
        <taxon>Actinomycetota</taxon>
        <taxon>Actinomycetes</taxon>
        <taxon>Micrococcales</taxon>
        <taxon>Brevibacteriaceae</taxon>
        <taxon>Brevibacterium</taxon>
    </lineage>
</organism>
<dbReference type="Gene3D" id="3.30.465.10">
    <property type="match status" value="2"/>
</dbReference>
<dbReference type="PANTHER" id="PTHR42659">
    <property type="entry name" value="XANTHINE DEHYDROGENASE SUBUNIT C-RELATED"/>
    <property type="match status" value="1"/>
</dbReference>
<dbReference type="AlphaFoldDB" id="A0A5C4X2H2"/>
<dbReference type="EMBL" id="VDMQ01000004">
    <property type="protein sequence ID" value="TNM55167.1"/>
    <property type="molecule type" value="Genomic_DNA"/>
</dbReference>
<dbReference type="InterPro" id="IPR051312">
    <property type="entry name" value="Diverse_Substr_Oxidored"/>
</dbReference>
<dbReference type="Pfam" id="PF00941">
    <property type="entry name" value="FAD_binding_5"/>
    <property type="match status" value="1"/>
</dbReference>
<dbReference type="InterPro" id="IPR036318">
    <property type="entry name" value="FAD-bd_PCMH-like_sf"/>
</dbReference>
<evidence type="ECO:0000256" key="1">
    <source>
        <dbReference type="ARBA" id="ARBA00023002"/>
    </source>
</evidence>
<dbReference type="RefSeq" id="WP_139468310.1">
    <property type="nucleotide sequence ID" value="NZ_VDMQ01000004.1"/>
</dbReference>
<dbReference type="PANTHER" id="PTHR42659:SF1">
    <property type="entry name" value="OXIDOREDUCTASE"/>
    <property type="match status" value="1"/>
</dbReference>
<sequence>MNPFDFERATDTAGAVASVADRPDAVFLAGGTNLVDHLKLGVAEPDLVVDINRLELTGVEALDDGGLRIGAMVRNSDAAADPRIRRDYPMLARALLSGAFGQLRNAATMGGNLLQRTRCVYFQDATTPCNKREPGSGCSAIGGYTRYHAILGASADCVATHPSDMAVALTVLDAVVVVLGPTGERRIPVAELHRLPGDRPEQDTILEHGELITALELPSARMGRSTYRKIRDRASYAFALVSVAARVDVDVSGRAPIIREAAIALGGVAHKPWRARAAEAVLRGAEPTAETFLAAADAELEAAEPLEGNSFKVPMTRGAITTVLAELTGASEDLPETTTEDTHE</sequence>
<keyword evidence="1" id="KW-0560">Oxidoreductase</keyword>
<dbReference type="Pfam" id="PF03450">
    <property type="entry name" value="CO_deh_flav_C"/>
    <property type="match status" value="1"/>
</dbReference>
<dbReference type="SUPFAM" id="SSF56176">
    <property type="entry name" value="FAD-binding/transporter-associated domain-like"/>
    <property type="match status" value="1"/>
</dbReference>
<dbReference type="Gene3D" id="3.30.43.10">
    <property type="entry name" value="Uridine Diphospho-n-acetylenolpyruvylglucosamine Reductase, domain 2"/>
    <property type="match status" value="1"/>
</dbReference>
<dbReference type="InterPro" id="IPR016166">
    <property type="entry name" value="FAD-bd_PCMH"/>
</dbReference>
<proteinExistence type="predicted"/>
<dbReference type="InterPro" id="IPR036683">
    <property type="entry name" value="CO_DH_flav_C_dom_sf"/>
</dbReference>
<dbReference type="SMART" id="SM01092">
    <property type="entry name" value="CO_deh_flav_C"/>
    <property type="match status" value="1"/>
</dbReference>
<dbReference type="InterPro" id="IPR016169">
    <property type="entry name" value="FAD-bd_PCMH_sub2"/>
</dbReference>
<dbReference type="InterPro" id="IPR002346">
    <property type="entry name" value="Mopterin_DH_FAD-bd"/>
</dbReference>
<name>A0A5C4X2H2_9MICO</name>
<evidence type="ECO:0000313" key="3">
    <source>
        <dbReference type="EMBL" id="TNM55167.1"/>
    </source>
</evidence>
<dbReference type="GO" id="GO:0016491">
    <property type="term" value="F:oxidoreductase activity"/>
    <property type="evidence" value="ECO:0007669"/>
    <property type="project" value="UniProtKB-KW"/>
</dbReference>